<evidence type="ECO:0000256" key="1">
    <source>
        <dbReference type="SAM" id="Phobius"/>
    </source>
</evidence>
<dbReference type="AlphaFoldDB" id="A0A9W7ZTY3"/>
<protein>
    <submittedName>
        <fullName evidence="2">Uncharacterized protein</fullName>
    </submittedName>
</protein>
<keyword evidence="1" id="KW-0812">Transmembrane</keyword>
<feature type="non-terminal residue" evidence="2">
    <location>
        <position position="1"/>
    </location>
</feature>
<accession>A0A9W7ZTY3</accession>
<gene>
    <name evidence="2" type="ORF">H4219_003986</name>
</gene>
<comment type="caution">
    <text evidence="2">The sequence shown here is derived from an EMBL/GenBank/DDBJ whole genome shotgun (WGS) entry which is preliminary data.</text>
</comment>
<dbReference type="EMBL" id="JANBPU010000117">
    <property type="protein sequence ID" value="KAJ1916054.1"/>
    <property type="molecule type" value="Genomic_DNA"/>
</dbReference>
<feature type="transmembrane region" description="Helical" evidence="1">
    <location>
        <begin position="102"/>
        <end position="120"/>
    </location>
</feature>
<dbReference type="Proteomes" id="UP001150538">
    <property type="component" value="Unassembled WGS sequence"/>
</dbReference>
<feature type="transmembrane region" description="Helical" evidence="1">
    <location>
        <begin position="64"/>
        <end position="90"/>
    </location>
</feature>
<reference evidence="2" key="1">
    <citation type="submission" date="2022-07" db="EMBL/GenBank/DDBJ databases">
        <title>Phylogenomic reconstructions and comparative analyses of Kickxellomycotina fungi.</title>
        <authorList>
            <person name="Reynolds N.K."/>
            <person name="Stajich J.E."/>
            <person name="Barry K."/>
            <person name="Grigoriev I.V."/>
            <person name="Crous P."/>
            <person name="Smith M.E."/>
        </authorList>
    </citation>
    <scope>NUCLEOTIDE SEQUENCE</scope>
    <source>
        <strain evidence="2">NBRC 100468</strain>
    </source>
</reference>
<proteinExistence type="predicted"/>
<keyword evidence="1" id="KW-1133">Transmembrane helix</keyword>
<evidence type="ECO:0000313" key="3">
    <source>
        <dbReference type="Proteomes" id="UP001150538"/>
    </source>
</evidence>
<feature type="non-terminal residue" evidence="2">
    <location>
        <position position="148"/>
    </location>
</feature>
<organism evidence="2 3">
    <name type="scientific">Mycoemilia scoparia</name>
    <dbReference type="NCBI Taxonomy" id="417184"/>
    <lineage>
        <taxon>Eukaryota</taxon>
        <taxon>Fungi</taxon>
        <taxon>Fungi incertae sedis</taxon>
        <taxon>Zoopagomycota</taxon>
        <taxon>Kickxellomycotina</taxon>
        <taxon>Kickxellomycetes</taxon>
        <taxon>Kickxellales</taxon>
        <taxon>Kickxellaceae</taxon>
        <taxon>Mycoemilia</taxon>
    </lineage>
</organism>
<evidence type="ECO:0000313" key="2">
    <source>
        <dbReference type="EMBL" id="KAJ1916054.1"/>
    </source>
</evidence>
<keyword evidence="1" id="KW-0472">Membrane</keyword>
<name>A0A9W7ZTY3_9FUNG</name>
<keyword evidence="3" id="KW-1185">Reference proteome</keyword>
<sequence length="148" mass="17077">HHSKVFVQMVVYLTVTSKQSAMILSHIRGQNQVHPLCLNIYVSSHSPPSPKVQWTLANMHPVHLVYVIVQVILLRILSVKFLVLMTLMMLMMQTWCVKWQNMFNLVSYLLTLVMMIRSIHSILTLYFPRAVHIVVETLLVAKAMLVVI</sequence>